<organism evidence="3 4">
    <name type="scientific">Pseudonocardia humida</name>
    <dbReference type="NCBI Taxonomy" id="2800819"/>
    <lineage>
        <taxon>Bacteria</taxon>
        <taxon>Bacillati</taxon>
        <taxon>Actinomycetota</taxon>
        <taxon>Actinomycetes</taxon>
        <taxon>Pseudonocardiales</taxon>
        <taxon>Pseudonocardiaceae</taxon>
        <taxon>Pseudonocardia</taxon>
    </lineage>
</organism>
<name>A0ABT1AD40_9PSEU</name>
<evidence type="ECO:0000256" key="2">
    <source>
        <dbReference type="RuleBase" id="RU000461"/>
    </source>
</evidence>
<evidence type="ECO:0000313" key="4">
    <source>
        <dbReference type="Proteomes" id="UP001165283"/>
    </source>
</evidence>
<proteinExistence type="inferred from homology"/>
<keyword evidence="2" id="KW-0479">Metal-binding</keyword>
<dbReference type="PANTHER" id="PTHR46696:SF6">
    <property type="entry name" value="P450, PUTATIVE (EUROFUNG)-RELATED"/>
    <property type="match status" value="1"/>
</dbReference>
<gene>
    <name evidence="3" type="ORF">KDL28_37055</name>
</gene>
<keyword evidence="2" id="KW-0560">Oxidoreductase</keyword>
<dbReference type="InterPro" id="IPR002397">
    <property type="entry name" value="Cyt_P450_B"/>
</dbReference>
<keyword evidence="4" id="KW-1185">Reference proteome</keyword>
<reference evidence="3" key="1">
    <citation type="submission" date="2021-04" db="EMBL/GenBank/DDBJ databases">
        <title>Pseudonocardia sp. nov., isolated from sandy soil of mangrove forest.</title>
        <authorList>
            <person name="Zan Z."/>
            <person name="Huang R."/>
            <person name="Liu W."/>
        </authorList>
    </citation>
    <scope>NUCLEOTIDE SEQUENCE</scope>
    <source>
        <strain evidence="3">S2-4</strain>
    </source>
</reference>
<evidence type="ECO:0000256" key="1">
    <source>
        <dbReference type="ARBA" id="ARBA00010617"/>
    </source>
</evidence>
<keyword evidence="2" id="KW-0503">Monooxygenase</keyword>
<dbReference type="InterPro" id="IPR001128">
    <property type="entry name" value="Cyt_P450"/>
</dbReference>
<keyword evidence="2" id="KW-0349">Heme</keyword>
<dbReference type="InterPro" id="IPR036396">
    <property type="entry name" value="Cyt_P450_sf"/>
</dbReference>
<dbReference type="RefSeq" id="WP_252446215.1">
    <property type="nucleotide sequence ID" value="NZ_JAGSOV010000089.1"/>
</dbReference>
<dbReference type="PRINTS" id="PR00359">
    <property type="entry name" value="BP450"/>
</dbReference>
<protein>
    <submittedName>
        <fullName evidence="3">Cytochrome P450</fullName>
    </submittedName>
</protein>
<dbReference type="PROSITE" id="PS00086">
    <property type="entry name" value="CYTOCHROME_P450"/>
    <property type="match status" value="1"/>
</dbReference>
<dbReference type="EMBL" id="JAGSOV010000089">
    <property type="protein sequence ID" value="MCO1660674.1"/>
    <property type="molecule type" value="Genomic_DNA"/>
</dbReference>
<dbReference type="Proteomes" id="UP001165283">
    <property type="component" value="Unassembled WGS sequence"/>
</dbReference>
<sequence>MTTAPATGRRLDIPGDIAQNAILPQSYGDEQGRTHPAYRWLRANLPLGRASLDGYDPLWLVTKLDDVKAVEKDAVLFNATANNPILTTRAGDDFIRSITGGTIRHLDGPPFMDPPEHTRIRAATGQWFRPRNVARFSEQVRRIARRYVQDLVDSGGECDVAQDFALRFPLHVIMSLFGVPVQDMPIWMKLTQEFFGVDDPDEQRTDIEASPDQAARQFQRTIEEFFDYFRTFTAQRRAEPRDDLMSAIANAQVDGEFLDDRYINSMYLSVATAGHDTTSSTITGAVLAMAGDPEQWTKVRARPALIPDLVEESVRWTSPVKHFMRTASADTTLRGVPISRGDRLMLSYPSANRDEEHFTDPDRFDVERSPNHHIGFGHGVHLCIGLHIAKLEMRILWEELLPRITGFELAGEPRPVESNFVASYKSLPIRFSTA</sequence>
<comment type="caution">
    <text evidence="3">The sequence shown here is derived from an EMBL/GenBank/DDBJ whole genome shotgun (WGS) entry which is preliminary data.</text>
</comment>
<dbReference type="PANTHER" id="PTHR46696">
    <property type="entry name" value="P450, PUTATIVE (EUROFUNG)-RELATED"/>
    <property type="match status" value="1"/>
</dbReference>
<dbReference type="InterPro" id="IPR017972">
    <property type="entry name" value="Cyt_P450_CS"/>
</dbReference>
<dbReference type="CDD" id="cd11033">
    <property type="entry name" value="CYP142-like"/>
    <property type="match status" value="1"/>
</dbReference>
<comment type="similarity">
    <text evidence="1 2">Belongs to the cytochrome P450 family.</text>
</comment>
<dbReference type="SUPFAM" id="SSF48264">
    <property type="entry name" value="Cytochrome P450"/>
    <property type="match status" value="1"/>
</dbReference>
<keyword evidence="2" id="KW-0408">Iron</keyword>
<evidence type="ECO:0000313" key="3">
    <source>
        <dbReference type="EMBL" id="MCO1660674.1"/>
    </source>
</evidence>
<dbReference type="Gene3D" id="1.10.630.10">
    <property type="entry name" value="Cytochrome P450"/>
    <property type="match status" value="1"/>
</dbReference>
<dbReference type="PRINTS" id="PR00385">
    <property type="entry name" value="P450"/>
</dbReference>
<accession>A0ABT1AD40</accession>
<dbReference type="Pfam" id="PF00067">
    <property type="entry name" value="p450"/>
    <property type="match status" value="2"/>
</dbReference>